<dbReference type="EMBL" id="CADEAL010002435">
    <property type="protein sequence ID" value="CAB1440305.1"/>
    <property type="molecule type" value="Genomic_DNA"/>
</dbReference>
<feature type="compositionally biased region" description="Acidic residues" evidence="1">
    <location>
        <begin position="101"/>
        <end position="111"/>
    </location>
</feature>
<evidence type="ECO:0000256" key="1">
    <source>
        <dbReference type="SAM" id="MobiDB-lite"/>
    </source>
</evidence>
<gene>
    <name evidence="2" type="ORF">PLEPLA_LOCUS28071</name>
</gene>
<feature type="region of interest" description="Disordered" evidence="1">
    <location>
        <begin position="67"/>
        <end position="113"/>
    </location>
</feature>
<evidence type="ECO:0000313" key="3">
    <source>
        <dbReference type="Proteomes" id="UP001153269"/>
    </source>
</evidence>
<accession>A0A9N7YWH1</accession>
<name>A0A9N7YWH1_PLEPL</name>
<proteinExistence type="predicted"/>
<keyword evidence="3" id="KW-1185">Reference proteome</keyword>
<dbReference type="AlphaFoldDB" id="A0A9N7YWH1"/>
<evidence type="ECO:0000313" key="2">
    <source>
        <dbReference type="EMBL" id="CAB1440305.1"/>
    </source>
</evidence>
<comment type="caution">
    <text evidence="2">The sequence shown here is derived from an EMBL/GenBank/DDBJ whole genome shotgun (WGS) entry which is preliminary data.</text>
</comment>
<protein>
    <submittedName>
        <fullName evidence="2">Uncharacterized protein</fullName>
    </submittedName>
</protein>
<reference evidence="2" key="1">
    <citation type="submission" date="2020-03" db="EMBL/GenBank/DDBJ databases">
        <authorList>
            <person name="Weist P."/>
        </authorList>
    </citation>
    <scope>NUCLEOTIDE SEQUENCE</scope>
</reference>
<dbReference type="Proteomes" id="UP001153269">
    <property type="component" value="Unassembled WGS sequence"/>
</dbReference>
<organism evidence="2 3">
    <name type="scientific">Pleuronectes platessa</name>
    <name type="common">European plaice</name>
    <dbReference type="NCBI Taxonomy" id="8262"/>
    <lineage>
        <taxon>Eukaryota</taxon>
        <taxon>Metazoa</taxon>
        <taxon>Chordata</taxon>
        <taxon>Craniata</taxon>
        <taxon>Vertebrata</taxon>
        <taxon>Euteleostomi</taxon>
        <taxon>Actinopterygii</taxon>
        <taxon>Neopterygii</taxon>
        <taxon>Teleostei</taxon>
        <taxon>Neoteleostei</taxon>
        <taxon>Acanthomorphata</taxon>
        <taxon>Carangaria</taxon>
        <taxon>Pleuronectiformes</taxon>
        <taxon>Pleuronectoidei</taxon>
        <taxon>Pleuronectidae</taxon>
        <taxon>Pleuronectes</taxon>
    </lineage>
</organism>
<sequence>MYRSHHEARLFVHKWQLNVKDECELVIYYCTFNKEFVRGSPRPNGVSLWQPLYTKMADRQQSLLRRTGETTGDSTGDPCVSSHRPASGDTQPVPHPAQEPSGEEGTWEERDEGTKVPGNVLMSVYTQLMITYQSSWQILSVVLFTVYSVGHVSETTLELKNLTSSSRHIRVNPPTTPYFSIGLDVNFTSFTSCASDLRTLSR</sequence>